<feature type="transmembrane region" description="Helical" evidence="7">
    <location>
        <begin position="151"/>
        <end position="171"/>
    </location>
</feature>
<keyword evidence="4 7" id="KW-0812">Transmembrane</keyword>
<protein>
    <submittedName>
        <fullName evidence="9">Serotype determinant, transmembrane phosphoglyceroltransferase</fullName>
    </submittedName>
</protein>
<evidence type="ECO:0000256" key="7">
    <source>
        <dbReference type="SAM" id="Phobius"/>
    </source>
</evidence>
<feature type="transmembrane region" description="Helical" evidence="7">
    <location>
        <begin position="12"/>
        <end position="37"/>
    </location>
</feature>
<dbReference type="Gene3D" id="3.40.720.10">
    <property type="entry name" value="Alkaline Phosphatase, subunit A"/>
    <property type="match status" value="1"/>
</dbReference>
<feature type="transmembrane region" description="Helical" evidence="7">
    <location>
        <begin position="116"/>
        <end position="139"/>
    </location>
</feature>
<reference evidence="9 10" key="1">
    <citation type="submission" date="2016-02" db="EMBL/GenBank/DDBJ databases">
        <authorList>
            <consortium name="Pathogen Informatics"/>
        </authorList>
    </citation>
    <scope>NUCLEOTIDE SEQUENCE [LARGE SCALE GENOMIC DNA]</scope>
    <source>
        <strain evidence="9 10">LSS52</strain>
    </source>
</reference>
<evidence type="ECO:0000259" key="8">
    <source>
        <dbReference type="Pfam" id="PF00884"/>
    </source>
</evidence>
<feature type="transmembrane region" description="Helical" evidence="7">
    <location>
        <begin position="49"/>
        <end position="72"/>
    </location>
</feature>
<dbReference type="InterPro" id="IPR017850">
    <property type="entry name" value="Alkaline_phosphatase_core_sf"/>
</dbReference>
<feature type="transmembrane region" description="Helical" evidence="7">
    <location>
        <begin position="79"/>
        <end position="96"/>
    </location>
</feature>
<comment type="subcellular location">
    <subcellularLocation>
        <location evidence="1">Cell membrane</location>
        <topology evidence="1">Multi-pass membrane protein</topology>
    </subcellularLocation>
</comment>
<name>A0A0Z8EZN7_STRSU</name>
<dbReference type="EMBL" id="FIHA01000008">
    <property type="protein sequence ID" value="CYU71063.1"/>
    <property type="molecule type" value="Genomic_DNA"/>
</dbReference>
<evidence type="ECO:0000313" key="9">
    <source>
        <dbReference type="EMBL" id="CYU71063.1"/>
    </source>
</evidence>
<evidence type="ECO:0000256" key="2">
    <source>
        <dbReference type="ARBA" id="ARBA00004936"/>
    </source>
</evidence>
<evidence type="ECO:0000256" key="1">
    <source>
        <dbReference type="ARBA" id="ARBA00004651"/>
    </source>
</evidence>
<dbReference type="Pfam" id="PF00884">
    <property type="entry name" value="Sulfatase"/>
    <property type="match status" value="1"/>
</dbReference>
<dbReference type="InterPro" id="IPR000917">
    <property type="entry name" value="Sulfatase_N"/>
</dbReference>
<feature type="transmembrane region" description="Helical" evidence="7">
    <location>
        <begin position="260"/>
        <end position="278"/>
    </location>
</feature>
<feature type="transmembrane region" description="Helical" evidence="7">
    <location>
        <begin position="191"/>
        <end position="209"/>
    </location>
</feature>
<dbReference type="AlphaFoldDB" id="A0A0Z8EZN7"/>
<comment type="pathway">
    <text evidence="2">Cell wall biogenesis; lipoteichoic acid biosynthesis.</text>
</comment>
<feature type="domain" description="Sulfatase N-terminal" evidence="8">
    <location>
        <begin position="472"/>
        <end position="755"/>
    </location>
</feature>
<keyword evidence="3" id="KW-1003">Cell membrane</keyword>
<dbReference type="RefSeq" id="WP_052804969.1">
    <property type="nucleotide sequence ID" value="NZ_CEDY01000008.1"/>
</dbReference>
<feature type="transmembrane region" description="Helical" evidence="7">
    <location>
        <begin position="363"/>
        <end position="384"/>
    </location>
</feature>
<accession>A0A0Z8EZN7</accession>
<keyword evidence="9" id="KW-0808">Transferase</keyword>
<evidence type="ECO:0000256" key="4">
    <source>
        <dbReference type="ARBA" id="ARBA00022692"/>
    </source>
</evidence>
<evidence type="ECO:0000256" key="5">
    <source>
        <dbReference type="ARBA" id="ARBA00022989"/>
    </source>
</evidence>
<dbReference type="GO" id="GO:0016740">
    <property type="term" value="F:transferase activity"/>
    <property type="evidence" value="ECO:0007669"/>
    <property type="project" value="UniProtKB-KW"/>
</dbReference>
<keyword evidence="5 7" id="KW-1133">Transmembrane helix</keyword>
<feature type="transmembrane region" description="Helical" evidence="7">
    <location>
        <begin position="332"/>
        <end position="351"/>
    </location>
</feature>
<evidence type="ECO:0000256" key="6">
    <source>
        <dbReference type="ARBA" id="ARBA00023136"/>
    </source>
</evidence>
<feature type="transmembrane region" description="Helical" evidence="7">
    <location>
        <begin position="283"/>
        <end position="301"/>
    </location>
</feature>
<dbReference type="PANTHER" id="PTHR47371:SF3">
    <property type="entry name" value="PHOSPHOGLYCEROL TRANSFERASE I"/>
    <property type="match status" value="1"/>
</dbReference>
<keyword evidence="6 7" id="KW-0472">Membrane</keyword>
<gene>
    <name evidence="9" type="primary">ltaS</name>
    <name evidence="9" type="ORF">ERS132414_00592</name>
</gene>
<evidence type="ECO:0000256" key="3">
    <source>
        <dbReference type="ARBA" id="ARBA00022475"/>
    </source>
</evidence>
<dbReference type="InterPro" id="IPR050448">
    <property type="entry name" value="OpgB/LTA_synthase_biosynth"/>
</dbReference>
<dbReference type="PANTHER" id="PTHR47371">
    <property type="entry name" value="LIPOTEICHOIC ACID SYNTHASE"/>
    <property type="match status" value="1"/>
</dbReference>
<dbReference type="SUPFAM" id="SSF53649">
    <property type="entry name" value="Alkaline phosphatase-like"/>
    <property type="match status" value="1"/>
</dbReference>
<proteinExistence type="predicted"/>
<sequence>MFDFEGDSRKGFSSLILPIILISTIITLFYPIVFTYFSNNSDTTTFVGLLIKNLLLISILVGSILNFLILAYIGRIRNVFVLLASAVSLIFIVQGIEASEKVNFETFSFFEQDIHYYFSDAFPIFYQLIFLVLLTFVGSKVDKKNIPIKSVFTNLVISNVFFAIFSNLKWFKELYWIRLFNIEIVSQSGNIWILLFTSICAYLLIYLIVKSWNMFLHMQSSITLTLFSSFVFAVVCNYYLQFGIRKEEMLLERYIFPGAIWFQILILSTVFFIIYMLINRYMLGTICLGLLVYILNVANSIKFELRNEPLLYTDLTWLKDIQLVLSFVDSKYVGQLILYSSIAFFCVFLFMRKFQNKKIVKQPIKRLLVLMVPIGLFSFILNVFEAEKDKKIVSGIPIISNLNNNYDIGWLSFAENARYKSVAYVWIKQLTKPLIDKPAQYSKTSIEKLINKYKSESEQINKERNANIEDETIIFVLSESLSDPLRQTGVKLTQDVLPNIHEIIQKNTGGTMISDGYGGGTANMEFQALTGLAYRSFSDSVSIAYTEIVPNLSYFPSISNQFQSKNRYVIHPSNSTNYNRKTIYSSLGFEKFISHLNTDEKMQSVEVVGANISDRTAYLNVLNRIDETSSQFFSLITMQNHIPHNLDSPSSIQAMGEDFTVEENASLTSYARLLSVTDRETKEFLGKLSEFDKKITVVFYGDHLPGIYPDTVFKNNPESQYTTDFFIWSNYQTKKTEFERVYSSDFIAALLEHTNAKVTPYQALLTRVAEESNNSIVDGEALNDLKLLEYDLTEGKNYLKNSLDFFE</sequence>
<dbReference type="Proteomes" id="UP000072794">
    <property type="component" value="Unassembled WGS sequence"/>
</dbReference>
<dbReference type="GO" id="GO:0005886">
    <property type="term" value="C:plasma membrane"/>
    <property type="evidence" value="ECO:0007669"/>
    <property type="project" value="UniProtKB-SubCell"/>
</dbReference>
<feature type="transmembrane region" description="Helical" evidence="7">
    <location>
        <begin position="221"/>
        <end position="240"/>
    </location>
</feature>
<evidence type="ECO:0000313" key="10">
    <source>
        <dbReference type="Proteomes" id="UP000072794"/>
    </source>
</evidence>
<organism evidence="9 10">
    <name type="scientific">Streptococcus suis</name>
    <dbReference type="NCBI Taxonomy" id="1307"/>
    <lineage>
        <taxon>Bacteria</taxon>
        <taxon>Bacillati</taxon>
        <taxon>Bacillota</taxon>
        <taxon>Bacilli</taxon>
        <taxon>Lactobacillales</taxon>
        <taxon>Streptococcaceae</taxon>
        <taxon>Streptococcus</taxon>
    </lineage>
</organism>
<dbReference type="CDD" id="cd16015">
    <property type="entry name" value="LTA_synthase"/>
    <property type="match status" value="1"/>
</dbReference>